<reference evidence="3" key="1">
    <citation type="journal article" date="2020" name="Nature">
        <title>Giant virus diversity and host interactions through global metagenomics.</title>
        <authorList>
            <person name="Schulz F."/>
            <person name="Roux S."/>
            <person name="Paez-Espino D."/>
            <person name="Jungbluth S."/>
            <person name="Walsh D.A."/>
            <person name="Denef V.J."/>
            <person name="McMahon K.D."/>
            <person name="Konstantinidis K.T."/>
            <person name="Eloe-Fadrosh E.A."/>
            <person name="Kyrpides N.C."/>
            <person name="Woyke T."/>
        </authorList>
    </citation>
    <scope>NUCLEOTIDE SEQUENCE</scope>
    <source>
        <strain evidence="3">GVMAG-M-3300021185-45</strain>
    </source>
</reference>
<proteinExistence type="predicted"/>
<sequence length="119" mass="14775">MESIKYFRPRLIEPGMKYFINASLEQCHRFKHTHYNFLYNLGLFISFVIVISIVLYYKYKIKNNQKLQEEKKRQQKEYVLNKLRFMQDYKNSQVSNLMTDLPTWQNNPEVQFYNRKIYR</sequence>
<dbReference type="AlphaFoldDB" id="A0A6C0CJF0"/>
<protein>
    <submittedName>
        <fullName evidence="3">Uncharacterized protein</fullName>
    </submittedName>
</protein>
<name>A0A6C0CJF0_9ZZZZ</name>
<keyword evidence="2" id="KW-0472">Membrane</keyword>
<keyword evidence="1" id="KW-0175">Coiled coil</keyword>
<accession>A0A6C0CJF0</accession>
<evidence type="ECO:0000313" key="3">
    <source>
        <dbReference type="EMBL" id="QHT04307.1"/>
    </source>
</evidence>
<feature type="transmembrane region" description="Helical" evidence="2">
    <location>
        <begin position="37"/>
        <end position="57"/>
    </location>
</feature>
<evidence type="ECO:0000256" key="1">
    <source>
        <dbReference type="SAM" id="Coils"/>
    </source>
</evidence>
<keyword evidence="2" id="KW-1133">Transmembrane helix</keyword>
<dbReference type="EMBL" id="MN739426">
    <property type="protein sequence ID" value="QHT04307.1"/>
    <property type="molecule type" value="Genomic_DNA"/>
</dbReference>
<organism evidence="3">
    <name type="scientific">viral metagenome</name>
    <dbReference type="NCBI Taxonomy" id="1070528"/>
    <lineage>
        <taxon>unclassified sequences</taxon>
        <taxon>metagenomes</taxon>
        <taxon>organismal metagenomes</taxon>
    </lineage>
</organism>
<keyword evidence="2" id="KW-0812">Transmembrane</keyword>
<evidence type="ECO:0000256" key="2">
    <source>
        <dbReference type="SAM" id="Phobius"/>
    </source>
</evidence>
<feature type="coiled-coil region" evidence="1">
    <location>
        <begin position="57"/>
        <end position="84"/>
    </location>
</feature>